<dbReference type="Pfam" id="PF05116">
    <property type="entry name" value="S6PP"/>
    <property type="match status" value="1"/>
</dbReference>
<evidence type="ECO:0000259" key="1">
    <source>
        <dbReference type="Pfam" id="PF05116"/>
    </source>
</evidence>
<comment type="caution">
    <text evidence="2">The sequence shown here is derived from an EMBL/GenBank/DDBJ whole genome shotgun (WGS) entry which is preliminary data.</text>
</comment>
<proteinExistence type="predicted"/>
<feature type="domain" description="Sucrose phosphatase-like" evidence="1">
    <location>
        <begin position="1"/>
        <end position="64"/>
    </location>
</feature>
<dbReference type="EMBL" id="DRHY01000019">
    <property type="protein sequence ID" value="HEC72855.1"/>
    <property type="molecule type" value="Genomic_DNA"/>
</dbReference>
<evidence type="ECO:0000313" key="2">
    <source>
        <dbReference type="EMBL" id="HEC72855.1"/>
    </source>
</evidence>
<dbReference type="InterPro" id="IPR006380">
    <property type="entry name" value="SPP-like_dom"/>
</dbReference>
<dbReference type="Gene3D" id="3.40.50.1000">
    <property type="entry name" value="HAD superfamily/HAD-like"/>
    <property type="match status" value="1"/>
</dbReference>
<dbReference type="GO" id="GO:0003824">
    <property type="term" value="F:catalytic activity"/>
    <property type="evidence" value="ECO:0007669"/>
    <property type="project" value="UniProtKB-ARBA"/>
</dbReference>
<reference evidence="2" key="1">
    <citation type="journal article" date="2020" name="mSystems">
        <title>Genome- and Community-Level Interaction Insights into Carbon Utilization and Element Cycling Functions of Hydrothermarchaeota in Hydrothermal Sediment.</title>
        <authorList>
            <person name="Zhou Z."/>
            <person name="Liu Y."/>
            <person name="Xu W."/>
            <person name="Pan J."/>
            <person name="Luo Z.H."/>
            <person name="Li M."/>
        </authorList>
    </citation>
    <scope>NUCLEOTIDE SEQUENCE [LARGE SCALE GENOMIC DNA]</scope>
    <source>
        <strain evidence="2">HyVt-380</strain>
    </source>
</reference>
<organism evidence="2">
    <name type="scientific">Methylophaga aminisulfidivorans</name>
    <dbReference type="NCBI Taxonomy" id="230105"/>
    <lineage>
        <taxon>Bacteria</taxon>
        <taxon>Pseudomonadati</taxon>
        <taxon>Pseudomonadota</taxon>
        <taxon>Gammaproteobacteria</taxon>
        <taxon>Thiotrichales</taxon>
        <taxon>Piscirickettsiaceae</taxon>
        <taxon>Methylophaga</taxon>
    </lineage>
</organism>
<feature type="non-terminal residue" evidence="2">
    <location>
        <position position="1"/>
    </location>
</feature>
<name>A0A7C1W179_9GAMM</name>
<sequence length="74" mass="8236">IPLERIFVAGGSGADEDMMRGNTLAAVVANRHHEELSQLVDTDRIYFAKQAYAAGILEALDHYQFFNLDEIIPS</sequence>
<gene>
    <name evidence="2" type="ORF">ENI26_00595</name>
</gene>
<dbReference type="InterPro" id="IPR023214">
    <property type="entry name" value="HAD_sf"/>
</dbReference>
<dbReference type="AlphaFoldDB" id="A0A7C1W179"/>
<dbReference type="Proteomes" id="UP000886384">
    <property type="component" value="Unassembled WGS sequence"/>
</dbReference>
<accession>A0A7C1W179</accession>
<protein>
    <recommendedName>
        <fullName evidence="1">Sucrose phosphatase-like domain-containing protein</fullName>
    </recommendedName>
</protein>